<accession>A0ABY8NY17</accession>
<evidence type="ECO:0000313" key="7">
    <source>
        <dbReference type="EMBL" id="WGM08741.1"/>
    </source>
</evidence>
<evidence type="ECO:0000313" key="8">
    <source>
        <dbReference type="Proteomes" id="UP001177592"/>
    </source>
</evidence>
<protein>
    <submittedName>
        <fullName evidence="7">PilN family type IVB pilus formation outer membrane protein</fullName>
    </submittedName>
</protein>
<dbReference type="Pfam" id="PF07655">
    <property type="entry name" value="Secretin_N_2"/>
    <property type="match status" value="1"/>
</dbReference>
<dbReference type="InterPro" id="IPR004846">
    <property type="entry name" value="T2SS/T3SS_dom"/>
</dbReference>
<feature type="domain" description="Type II/III secretion system secretin-like" evidence="5">
    <location>
        <begin position="374"/>
        <end position="540"/>
    </location>
</feature>
<dbReference type="PROSITE" id="PS51257">
    <property type="entry name" value="PROKAR_LIPOPROTEIN"/>
    <property type="match status" value="1"/>
</dbReference>
<evidence type="ECO:0000256" key="3">
    <source>
        <dbReference type="ARBA" id="ARBA00023136"/>
    </source>
</evidence>
<gene>
    <name evidence="7" type="ORF">QE258_25580</name>
</gene>
<sequence length="546" mass="58055">MRAIFSAAPLLVVLALSGCTSIERINQNMKNSEATDAKARQQMQRLTSPSPVLREASRQWVNPTPMIDRAAIKKATPPCTITINRQGSLSLHDVSERITRVCRIPVSVTPDALTLLGGVSGGQTQQIKGDIPPPDVNGMVPLASIGMASSSAPAAVNTGANLNGLYWNGPLAGLLDTIASRLGVSWRYGSGQIVIYALETRSFTLNFMDSQTDYQSRVVSGTTSKAGNSGGQSGNALSGDATTSQSTSTTIKSSLYADLQGAVKSMLTPGLGRMFLSAGNLTVTDVPRVLDTVERFVDERNQTLDRQVVLNIEVLSVEKRQKDQLGLDWNAVFNNGRLGLSLSQAFGGAAGNIMNGGFSVVDGRLAGSKVFLKALAEQAKVSVVTQQSNTTTNLSPVAMQVAEQEDYVAQVTTQATANVGTATSIQPATITTGFYINLLPNIMPDGQHLLLQFAINLSEPPTRRTFTSGESSVELLNTQLKTFTQRVKMKTGQTLVLSGFQQASRKGSKQGVGQPWFFGLGGGQQAEDGDRMLVVLITPVLSQEGE</sequence>
<dbReference type="NCBIfam" id="TIGR02520">
    <property type="entry name" value="pilus_B_mal_scr"/>
    <property type="match status" value="1"/>
</dbReference>
<dbReference type="PANTHER" id="PTHR30332">
    <property type="entry name" value="PROBABLE GENERAL SECRETION PATHWAY PROTEIN D"/>
    <property type="match status" value="1"/>
</dbReference>
<evidence type="ECO:0000256" key="2">
    <source>
        <dbReference type="ARBA" id="ARBA00022729"/>
    </source>
</evidence>
<reference evidence="7" key="1">
    <citation type="submission" date="2023-04" db="EMBL/GenBank/DDBJ databases">
        <title>Genome dynamics across the evolutionary transition to endosymbiosis.</title>
        <authorList>
            <person name="Siozios S."/>
            <person name="Nadal-Jimenez P."/>
            <person name="Azagi T."/>
            <person name="Sprong H."/>
            <person name="Frost C.L."/>
            <person name="Parratt S.R."/>
            <person name="Taylor G."/>
            <person name="Brettell L."/>
            <person name="Lew K.C."/>
            <person name="Croft L."/>
            <person name="King K.C."/>
            <person name="Brockhurst M.A."/>
            <person name="Hypsa V."/>
            <person name="Novakova E."/>
            <person name="Darby A.C."/>
            <person name="Hurst G.D.D."/>
        </authorList>
    </citation>
    <scope>NUCLEOTIDE SEQUENCE</scope>
    <source>
        <strain evidence="7">ANv_CAN</strain>
        <plasmid evidence="7">paNv_CAN7</plasmid>
    </source>
</reference>
<geneLocation type="plasmid" evidence="7 8">
    <name>paNv_CAN7</name>
</geneLocation>
<feature type="region of interest" description="Disordered" evidence="4">
    <location>
        <begin position="219"/>
        <end position="245"/>
    </location>
</feature>
<evidence type="ECO:0000259" key="6">
    <source>
        <dbReference type="Pfam" id="PF07655"/>
    </source>
</evidence>
<organism evidence="7 8">
    <name type="scientific">Arsenophonus nasoniae</name>
    <name type="common">son-killer infecting Nasonia vitripennis</name>
    <dbReference type="NCBI Taxonomy" id="638"/>
    <lineage>
        <taxon>Bacteria</taxon>
        <taxon>Pseudomonadati</taxon>
        <taxon>Pseudomonadota</taxon>
        <taxon>Gammaproteobacteria</taxon>
        <taxon>Enterobacterales</taxon>
        <taxon>Morganellaceae</taxon>
        <taxon>Arsenophonus</taxon>
    </lineage>
</organism>
<keyword evidence="2" id="KW-0732">Signal</keyword>
<dbReference type="InterPro" id="IPR011514">
    <property type="entry name" value="Secretin_N_2"/>
</dbReference>
<keyword evidence="3" id="KW-0472">Membrane</keyword>
<dbReference type="Proteomes" id="UP001177592">
    <property type="component" value="Plasmid paNv_CAN7"/>
</dbReference>
<evidence type="ECO:0000256" key="4">
    <source>
        <dbReference type="SAM" id="MobiDB-lite"/>
    </source>
</evidence>
<dbReference type="PANTHER" id="PTHR30332:SF24">
    <property type="entry name" value="SECRETIN GSPD-RELATED"/>
    <property type="match status" value="1"/>
</dbReference>
<dbReference type="EMBL" id="CP123530">
    <property type="protein sequence ID" value="WGM08741.1"/>
    <property type="molecule type" value="Genomic_DNA"/>
</dbReference>
<feature type="domain" description="Secretin N-terminal" evidence="6">
    <location>
        <begin position="200"/>
        <end position="279"/>
    </location>
</feature>
<proteinExistence type="predicted"/>
<dbReference type="Pfam" id="PF00263">
    <property type="entry name" value="Secretin"/>
    <property type="match status" value="1"/>
</dbReference>
<comment type="subcellular location">
    <subcellularLocation>
        <location evidence="1">Membrane</location>
    </subcellularLocation>
</comment>
<name>A0ABY8NY17_9GAMM</name>
<dbReference type="InterPro" id="IPR013359">
    <property type="entry name" value="Pilus_4B_PilN"/>
</dbReference>
<evidence type="ECO:0000256" key="1">
    <source>
        <dbReference type="ARBA" id="ARBA00004370"/>
    </source>
</evidence>
<dbReference type="InterPro" id="IPR050810">
    <property type="entry name" value="Bact_Secretion_Sys_Channel"/>
</dbReference>
<evidence type="ECO:0000259" key="5">
    <source>
        <dbReference type="Pfam" id="PF00263"/>
    </source>
</evidence>
<keyword evidence="8" id="KW-1185">Reference proteome</keyword>
<dbReference type="RefSeq" id="WP_280632574.1">
    <property type="nucleotide sequence ID" value="NZ_CP123530.1"/>
</dbReference>
<keyword evidence="7" id="KW-0614">Plasmid</keyword>